<organism evidence="12 13">
    <name type="scientific">Rhizoctonia solani</name>
    <dbReference type="NCBI Taxonomy" id="456999"/>
    <lineage>
        <taxon>Eukaryota</taxon>
        <taxon>Fungi</taxon>
        <taxon>Dikarya</taxon>
        <taxon>Basidiomycota</taxon>
        <taxon>Agaricomycotina</taxon>
        <taxon>Agaricomycetes</taxon>
        <taxon>Cantharellales</taxon>
        <taxon>Ceratobasidiaceae</taxon>
        <taxon>Rhizoctonia</taxon>
    </lineage>
</organism>
<feature type="region of interest" description="Disordered" evidence="11">
    <location>
        <begin position="50"/>
        <end position="71"/>
    </location>
</feature>
<reference evidence="12" key="1">
    <citation type="submission" date="2020-05" db="EMBL/GenBank/DDBJ databases">
        <title>Evolutionary and genomic comparisons of hybrid uninucleate and nonhybrid Rhizoctonia fungi.</title>
        <authorList>
            <person name="Li C."/>
            <person name="Chen X."/>
        </authorList>
    </citation>
    <scope>NUCLEOTIDE SEQUENCE</scope>
    <source>
        <strain evidence="12">AG-1 IA</strain>
    </source>
</reference>
<protein>
    <submittedName>
        <fullName evidence="12">Mitochondrial carrier protein</fullName>
    </submittedName>
</protein>
<evidence type="ECO:0000256" key="3">
    <source>
        <dbReference type="ARBA" id="ARBA00022448"/>
    </source>
</evidence>
<evidence type="ECO:0000313" key="12">
    <source>
        <dbReference type="EMBL" id="QRW19397.1"/>
    </source>
</evidence>
<accession>A0A8H8NWI2</accession>
<keyword evidence="5" id="KW-0677">Repeat</keyword>
<dbReference type="GO" id="GO:0006843">
    <property type="term" value="P:mitochondrial citrate transmembrane transport"/>
    <property type="evidence" value="ECO:0007669"/>
    <property type="project" value="TreeGrafter"/>
</dbReference>
<keyword evidence="4 9" id="KW-0812">Transmembrane</keyword>
<feature type="compositionally biased region" description="Polar residues" evidence="11">
    <location>
        <begin position="50"/>
        <end position="60"/>
    </location>
</feature>
<dbReference type="Pfam" id="PF00153">
    <property type="entry name" value="Mito_carr"/>
    <property type="match status" value="3"/>
</dbReference>
<dbReference type="AlphaFoldDB" id="A0A8H8NWI2"/>
<dbReference type="RefSeq" id="XP_043179634.1">
    <property type="nucleotide sequence ID" value="XM_043320622.1"/>
</dbReference>
<dbReference type="PANTHER" id="PTHR45788:SF4">
    <property type="entry name" value="TRICARBOXYLATE TRANSPORT PROTEIN, MITOCHONDRIAL"/>
    <property type="match status" value="1"/>
</dbReference>
<dbReference type="GO" id="GO:0031966">
    <property type="term" value="C:mitochondrial membrane"/>
    <property type="evidence" value="ECO:0007669"/>
    <property type="project" value="UniProtKB-SubCell"/>
</dbReference>
<dbReference type="PANTHER" id="PTHR45788">
    <property type="entry name" value="SUCCINATE/FUMARATE MITOCHONDRIAL TRANSPORTER-RELATED"/>
    <property type="match status" value="1"/>
</dbReference>
<feature type="repeat" description="Solcar" evidence="9">
    <location>
        <begin position="107"/>
        <end position="193"/>
    </location>
</feature>
<evidence type="ECO:0000256" key="5">
    <source>
        <dbReference type="ARBA" id="ARBA00022737"/>
    </source>
</evidence>
<proteinExistence type="inferred from homology"/>
<keyword evidence="7" id="KW-0496">Mitochondrion</keyword>
<sequence>MATKKDTKPWQSLAAGTFAGAVEAFVTYPTEFVKTRSQFDGNKVYTQPFISTPNRSSSDVSPLPSKGGPHNDRSKYLESTWYPRILLWVYDRFKRALADKDGKVSAPRSLVAGLGAGMMEAIFAVTPSETIKTKLIDDSKLPQPRFRGLIHGTGIIVREEGIRGIYRGLFPVMMRQGANSAVRFTTYSTLKQFVQSNMRLREGVPLPSSVTFGVGAIAGLVTVYTTMPLDVIKTRMQSLKARSQYKNSFDCAYQTFVNDGLLSFWRGAAPRLARLMASRLEIDVLRSTNSCTHS</sequence>
<dbReference type="Proteomes" id="UP000650533">
    <property type="component" value="Chromosome 4"/>
</dbReference>
<feature type="repeat" description="Solcar" evidence="9">
    <location>
        <begin position="206"/>
        <end position="291"/>
    </location>
</feature>
<evidence type="ECO:0000256" key="10">
    <source>
        <dbReference type="RuleBase" id="RU000488"/>
    </source>
</evidence>
<evidence type="ECO:0000313" key="13">
    <source>
        <dbReference type="Proteomes" id="UP000650533"/>
    </source>
</evidence>
<evidence type="ECO:0000256" key="1">
    <source>
        <dbReference type="ARBA" id="ARBA00004225"/>
    </source>
</evidence>
<keyword evidence="6" id="KW-1133">Transmembrane helix</keyword>
<gene>
    <name evidence="12" type="ORF">RhiXN_00803</name>
</gene>
<dbReference type="EMBL" id="CP059661">
    <property type="protein sequence ID" value="QRW19397.1"/>
    <property type="molecule type" value="Genomic_DNA"/>
</dbReference>
<keyword evidence="8 9" id="KW-0472">Membrane</keyword>
<dbReference type="PROSITE" id="PS50920">
    <property type="entry name" value="SOLCAR"/>
    <property type="match status" value="2"/>
</dbReference>
<dbReference type="KEGG" id="rsx:RhiXN_00803"/>
<evidence type="ECO:0000256" key="2">
    <source>
        <dbReference type="ARBA" id="ARBA00006375"/>
    </source>
</evidence>
<name>A0A8H8NWI2_9AGAM</name>
<dbReference type="InterPro" id="IPR049563">
    <property type="entry name" value="TXTP-like"/>
</dbReference>
<dbReference type="SUPFAM" id="SSF103506">
    <property type="entry name" value="Mitochondrial carrier"/>
    <property type="match status" value="1"/>
</dbReference>
<comment type="similarity">
    <text evidence="2 10">Belongs to the mitochondrial carrier (TC 2.A.29) family.</text>
</comment>
<dbReference type="GO" id="GO:0071913">
    <property type="term" value="F:citrate secondary active transmembrane transporter activity"/>
    <property type="evidence" value="ECO:0007669"/>
    <property type="project" value="TreeGrafter"/>
</dbReference>
<evidence type="ECO:0000256" key="8">
    <source>
        <dbReference type="ARBA" id="ARBA00023136"/>
    </source>
</evidence>
<comment type="subcellular location">
    <subcellularLocation>
        <location evidence="1">Mitochondrion membrane</location>
        <topology evidence="1">Multi-pass membrane protein</topology>
    </subcellularLocation>
</comment>
<evidence type="ECO:0000256" key="4">
    <source>
        <dbReference type="ARBA" id="ARBA00022692"/>
    </source>
</evidence>
<evidence type="ECO:0000256" key="7">
    <source>
        <dbReference type="ARBA" id="ARBA00023128"/>
    </source>
</evidence>
<dbReference type="GeneID" id="67023085"/>
<dbReference type="Gene3D" id="1.50.40.10">
    <property type="entry name" value="Mitochondrial carrier domain"/>
    <property type="match status" value="2"/>
</dbReference>
<dbReference type="InterPro" id="IPR023395">
    <property type="entry name" value="MCP_dom_sf"/>
</dbReference>
<keyword evidence="3 10" id="KW-0813">Transport</keyword>
<evidence type="ECO:0000256" key="11">
    <source>
        <dbReference type="SAM" id="MobiDB-lite"/>
    </source>
</evidence>
<evidence type="ECO:0000256" key="6">
    <source>
        <dbReference type="ARBA" id="ARBA00022989"/>
    </source>
</evidence>
<dbReference type="InterPro" id="IPR018108">
    <property type="entry name" value="MCP_transmembrane"/>
</dbReference>
<evidence type="ECO:0000256" key="9">
    <source>
        <dbReference type="PROSITE-ProRule" id="PRU00282"/>
    </source>
</evidence>